<reference evidence="1 2" key="1">
    <citation type="submission" date="2024-12" db="EMBL/GenBank/DDBJ databases">
        <title>The unique morphological basis and parallel evolutionary history of personate flowers in Penstemon.</title>
        <authorList>
            <person name="Depatie T.H."/>
            <person name="Wessinger C.A."/>
        </authorList>
    </citation>
    <scope>NUCLEOTIDE SEQUENCE [LARGE SCALE GENOMIC DNA]</scope>
    <source>
        <strain evidence="1">WTNN_2</strain>
        <tissue evidence="1">Leaf</tissue>
    </source>
</reference>
<protein>
    <submittedName>
        <fullName evidence="1">Uncharacterized protein</fullName>
    </submittedName>
</protein>
<dbReference type="Proteomes" id="UP001634393">
    <property type="component" value="Unassembled WGS sequence"/>
</dbReference>
<keyword evidence="2" id="KW-1185">Reference proteome</keyword>
<accession>A0ABD3RQI1</accession>
<organism evidence="1 2">
    <name type="scientific">Penstemon smallii</name>
    <dbReference type="NCBI Taxonomy" id="265156"/>
    <lineage>
        <taxon>Eukaryota</taxon>
        <taxon>Viridiplantae</taxon>
        <taxon>Streptophyta</taxon>
        <taxon>Embryophyta</taxon>
        <taxon>Tracheophyta</taxon>
        <taxon>Spermatophyta</taxon>
        <taxon>Magnoliopsida</taxon>
        <taxon>eudicotyledons</taxon>
        <taxon>Gunneridae</taxon>
        <taxon>Pentapetalae</taxon>
        <taxon>asterids</taxon>
        <taxon>lamiids</taxon>
        <taxon>Lamiales</taxon>
        <taxon>Plantaginaceae</taxon>
        <taxon>Cheloneae</taxon>
        <taxon>Penstemon</taxon>
    </lineage>
</organism>
<evidence type="ECO:0000313" key="1">
    <source>
        <dbReference type="EMBL" id="KAL3815207.1"/>
    </source>
</evidence>
<dbReference type="PANTHER" id="PTHR35282:SF2">
    <property type="entry name" value="F5D14.24 PROTEIN"/>
    <property type="match status" value="1"/>
</dbReference>
<dbReference type="PANTHER" id="PTHR35282">
    <property type="entry name" value="F5D14.24 PROTEIN"/>
    <property type="match status" value="1"/>
</dbReference>
<sequence length="104" mass="11581">MSSCIYVLIIFMDRKETAKMSLEDVTRESLIAISSRVPDNDLTAESSPKNIDGEKAAEPLILDGDEKYRSELISISNLPSPDVKVQPLLPGELDELIKSWDQNC</sequence>
<name>A0ABD3RQI1_9LAMI</name>
<dbReference type="EMBL" id="JBJXBP010000008">
    <property type="protein sequence ID" value="KAL3815207.1"/>
    <property type="molecule type" value="Genomic_DNA"/>
</dbReference>
<comment type="caution">
    <text evidence="1">The sequence shown here is derived from an EMBL/GenBank/DDBJ whole genome shotgun (WGS) entry which is preliminary data.</text>
</comment>
<dbReference type="AlphaFoldDB" id="A0ABD3RQI1"/>
<proteinExistence type="predicted"/>
<gene>
    <name evidence="1" type="ORF">ACJIZ3_016475</name>
</gene>
<dbReference type="Pfam" id="PF21737">
    <property type="entry name" value="DUF6865"/>
    <property type="match status" value="1"/>
</dbReference>
<dbReference type="InterPro" id="IPR049198">
    <property type="entry name" value="DUF6865"/>
</dbReference>
<evidence type="ECO:0000313" key="2">
    <source>
        <dbReference type="Proteomes" id="UP001634393"/>
    </source>
</evidence>